<evidence type="ECO:0000256" key="8">
    <source>
        <dbReference type="SAM" id="MobiDB-lite"/>
    </source>
</evidence>
<feature type="binding site" evidence="7">
    <location>
        <position position="338"/>
    </location>
    <ligand>
        <name>glyoxylate</name>
        <dbReference type="ChEBI" id="CHEBI:36655"/>
    </ligand>
</feature>
<feature type="binding site" evidence="7">
    <location>
        <begin position="114"/>
        <end position="116"/>
    </location>
    <ligand>
        <name>FMN</name>
        <dbReference type="ChEBI" id="CHEBI:58210"/>
    </ligand>
</feature>
<feature type="binding site" evidence="7">
    <location>
        <begin position="395"/>
        <end position="396"/>
    </location>
    <ligand>
        <name>FMN</name>
        <dbReference type="ChEBI" id="CHEBI:58210"/>
    </ligand>
</feature>
<dbReference type="Gene3D" id="3.20.20.70">
    <property type="entry name" value="Aldolase class I"/>
    <property type="match status" value="1"/>
</dbReference>
<keyword evidence="4" id="KW-0560">Oxidoreductase</keyword>
<comment type="similarity">
    <text evidence="5">Belongs to the FMN-dependent alpha-hydroxy acid dehydrogenase family.</text>
</comment>
<evidence type="ECO:0000256" key="3">
    <source>
        <dbReference type="ARBA" id="ARBA00022643"/>
    </source>
</evidence>
<protein>
    <submittedName>
        <fullName evidence="10">Fmn-dependent alpha-hydroxy acid dehydrogenase</fullName>
    </submittedName>
</protein>
<reference evidence="11" key="1">
    <citation type="submission" date="2018-05" db="EMBL/GenBank/DDBJ databases">
        <title>Draft genome sequence of Stemphylium lycopersici strain CIDEFI 213.</title>
        <authorList>
            <person name="Medina R."/>
            <person name="Franco M.E.E."/>
            <person name="Lucentini C.G."/>
            <person name="Saparrat M.C.N."/>
            <person name="Balatti P.A."/>
        </authorList>
    </citation>
    <scope>NUCLEOTIDE SEQUENCE [LARGE SCALE GENOMIC DNA]</scope>
    <source>
        <strain evidence="11">CIDEFI 213</strain>
    </source>
</reference>
<feature type="domain" description="FMN hydroxy acid dehydrogenase" evidence="9">
    <location>
        <begin position="35"/>
        <end position="446"/>
    </location>
</feature>
<evidence type="ECO:0000256" key="6">
    <source>
        <dbReference type="PIRSR" id="PIRSR000138-1"/>
    </source>
</evidence>
<feature type="binding site" evidence="7">
    <location>
        <position position="336"/>
    </location>
    <ligand>
        <name>FMN</name>
        <dbReference type="ChEBI" id="CHEBI:58210"/>
    </ligand>
</feature>
<feature type="binding site" evidence="7">
    <location>
        <begin position="372"/>
        <end position="376"/>
    </location>
    <ligand>
        <name>FMN</name>
        <dbReference type="ChEBI" id="CHEBI:58210"/>
    </ligand>
</feature>
<dbReference type="InterPro" id="IPR012133">
    <property type="entry name" value="Alpha-hydoxy_acid_DH_FMN"/>
</dbReference>
<evidence type="ECO:0000313" key="11">
    <source>
        <dbReference type="Proteomes" id="UP000249619"/>
    </source>
</evidence>
<feature type="compositionally biased region" description="Polar residues" evidence="8">
    <location>
        <begin position="10"/>
        <end position="23"/>
    </location>
</feature>
<feature type="binding site" evidence="7">
    <location>
        <position position="61"/>
    </location>
    <ligand>
        <name>glyoxylate</name>
        <dbReference type="ChEBI" id="CHEBI:36655"/>
    </ligand>
</feature>
<dbReference type="GO" id="GO:0016491">
    <property type="term" value="F:oxidoreductase activity"/>
    <property type="evidence" value="ECO:0007669"/>
    <property type="project" value="UniProtKB-KW"/>
</dbReference>
<sequence>MADTKVLSKTAETTSYEPDPTSHSAYQRDIYASLRPPKYSTKPSQWEASARAAIPLPNFLYVAGSASSEDTYRANMSAFSRYRLRPWMLVPATRRDMGVELFGTHYSSPILVAPIGVQEILHPDGEEATARACAAAKVPMILSTAATRSIEQVAAANTHDGTPGDRWFQLYWPKPSASEFTASLLRRAKANGYKVLVVTLDTFMIGWRPNDLDESYIPFIWGQGCQIGFSDPVFTRLFAEEQANDTRTAAEKVAEIWQILKRPGSIGGAAKVLTHASVMKKAMFFTNLVASGTYRSWEDLQFLKDHWDGPIVLKGIQTVEDAHRAIEHGMDGIVVSNHGGRQLDGAVASLDALAEIGADEKVKSSGLTLLFDSGIRTGSDVLKALALGAKAVLVGRPYAYGLAMGGEAGVKHVLDCLLADTDSSLANLGKKSLSEIGRDDLRVMQELAKL</sequence>
<accession>A0A364NGF8</accession>
<name>A0A364NGF8_STELY</name>
<feature type="binding site" evidence="7">
    <location>
        <position position="314"/>
    </location>
    <ligand>
        <name>FMN</name>
        <dbReference type="ChEBI" id="CHEBI:58210"/>
    </ligand>
</feature>
<dbReference type="InterPro" id="IPR008259">
    <property type="entry name" value="FMN_hydac_DH_AS"/>
</dbReference>
<feature type="binding site" evidence="7">
    <location>
        <position position="199"/>
    </location>
    <ligand>
        <name>FMN</name>
        <dbReference type="ChEBI" id="CHEBI:58210"/>
    </ligand>
</feature>
<keyword evidence="3 7" id="KW-0288">FMN</keyword>
<dbReference type="InterPro" id="IPR013785">
    <property type="entry name" value="Aldolase_TIM"/>
</dbReference>
<dbReference type="PANTHER" id="PTHR10578:SF86">
    <property type="entry name" value="DEPENDENT DEHYDROGENASE, PUTATIVE (AFU_ORTHOLOGUE AFUA_6G02720)-RELATED"/>
    <property type="match status" value="1"/>
</dbReference>
<proteinExistence type="inferred from homology"/>
<evidence type="ECO:0000313" key="10">
    <source>
        <dbReference type="EMBL" id="RAR16342.1"/>
    </source>
</evidence>
<feature type="active site" description="Proton acceptor" evidence="6">
    <location>
        <position position="338"/>
    </location>
</feature>
<evidence type="ECO:0000256" key="1">
    <source>
        <dbReference type="ARBA" id="ARBA00001917"/>
    </source>
</evidence>
<evidence type="ECO:0000256" key="4">
    <source>
        <dbReference type="ARBA" id="ARBA00023002"/>
    </source>
</evidence>
<dbReference type="InterPro" id="IPR037396">
    <property type="entry name" value="FMN_HAD"/>
</dbReference>
<gene>
    <name evidence="10" type="ORF">DDE83_000214</name>
</gene>
<dbReference type="PROSITE" id="PS00557">
    <property type="entry name" value="FMN_HYDROXY_ACID_DH_1"/>
    <property type="match status" value="1"/>
</dbReference>
<evidence type="ECO:0000256" key="7">
    <source>
        <dbReference type="PIRSR" id="PIRSR000138-2"/>
    </source>
</evidence>
<comment type="caution">
    <text evidence="10">The sequence shown here is derived from an EMBL/GenBank/DDBJ whole genome shotgun (WGS) entry which is preliminary data.</text>
</comment>
<dbReference type="PROSITE" id="PS51349">
    <property type="entry name" value="FMN_HYDROXY_ACID_DH_2"/>
    <property type="match status" value="1"/>
</dbReference>
<dbReference type="OrthoDB" id="25826at2759"/>
<feature type="binding site" evidence="7">
    <location>
        <position position="171"/>
    </location>
    <ligand>
        <name>glyoxylate</name>
        <dbReference type="ChEBI" id="CHEBI:36655"/>
    </ligand>
</feature>
<dbReference type="PIRSF" id="PIRSF000138">
    <property type="entry name" value="Al-hdrx_acd_dh"/>
    <property type="match status" value="1"/>
</dbReference>
<organism evidence="10 11">
    <name type="scientific">Stemphylium lycopersici</name>
    <name type="common">Tomato gray leaf spot disease fungus</name>
    <name type="synonym">Thyrospora lycopersici</name>
    <dbReference type="NCBI Taxonomy" id="183478"/>
    <lineage>
        <taxon>Eukaryota</taxon>
        <taxon>Fungi</taxon>
        <taxon>Dikarya</taxon>
        <taxon>Ascomycota</taxon>
        <taxon>Pezizomycotina</taxon>
        <taxon>Dothideomycetes</taxon>
        <taxon>Pleosporomycetidae</taxon>
        <taxon>Pleosporales</taxon>
        <taxon>Pleosporineae</taxon>
        <taxon>Pleosporaceae</taxon>
        <taxon>Stemphylium</taxon>
    </lineage>
</organism>
<feature type="binding site" evidence="7">
    <location>
        <position position="208"/>
    </location>
    <ligand>
        <name>glyoxylate</name>
        <dbReference type="ChEBI" id="CHEBI:36655"/>
    </ligand>
</feature>
<feature type="binding site" evidence="7">
    <location>
        <position position="143"/>
    </location>
    <ligand>
        <name>FMN</name>
        <dbReference type="ChEBI" id="CHEBI:58210"/>
    </ligand>
</feature>
<dbReference type="STRING" id="183478.A0A364NGF8"/>
<dbReference type="InterPro" id="IPR000262">
    <property type="entry name" value="FMN-dep_DH"/>
</dbReference>
<evidence type="ECO:0000259" key="9">
    <source>
        <dbReference type="PROSITE" id="PS51349"/>
    </source>
</evidence>
<comment type="cofactor">
    <cofactor evidence="1">
        <name>FMN</name>
        <dbReference type="ChEBI" id="CHEBI:58210"/>
    </cofactor>
</comment>
<feature type="region of interest" description="Disordered" evidence="8">
    <location>
        <begin position="1"/>
        <end position="23"/>
    </location>
</feature>
<feature type="binding site" evidence="7">
    <location>
        <position position="169"/>
    </location>
    <ligand>
        <name>FMN</name>
        <dbReference type="ChEBI" id="CHEBI:58210"/>
    </ligand>
</feature>
<dbReference type="FunFam" id="3.20.20.70:FF:000132">
    <property type="entry name" value="FMN dependent dehydrogenase"/>
    <property type="match status" value="1"/>
</dbReference>
<dbReference type="EMBL" id="QGDH01000003">
    <property type="protein sequence ID" value="RAR16342.1"/>
    <property type="molecule type" value="Genomic_DNA"/>
</dbReference>
<keyword evidence="11" id="KW-1185">Reference proteome</keyword>
<dbReference type="GO" id="GO:0010181">
    <property type="term" value="F:FMN binding"/>
    <property type="evidence" value="ECO:0007669"/>
    <property type="project" value="InterPro"/>
</dbReference>
<keyword evidence="2 7" id="KW-0285">Flavoprotein</keyword>
<dbReference type="PANTHER" id="PTHR10578">
    <property type="entry name" value="S -2-HYDROXY-ACID OXIDASE-RELATED"/>
    <property type="match status" value="1"/>
</dbReference>
<dbReference type="Proteomes" id="UP000249619">
    <property type="component" value="Unassembled WGS sequence"/>
</dbReference>
<dbReference type="AlphaFoldDB" id="A0A364NGF8"/>
<evidence type="ECO:0000256" key="5">
    <source>
        <dbReference type="ARBA" id="ARBA00024042"/>
    </source>
</evidence>
<dbReference type="Pfam" id="PF01070">
    <property type="entry name" value="FMN_dh"/>
    <property type="match status" value="1"/>
</dbReference>
<evidence type="ECO:0000256" key="2">
    <source>
        <dbReference type="ARBA" id="ARBA00022630"/>
    </source>
</evidence>
<dbReference type="SUPFAM" id="SSF51395">
    <property type="entry name" value="FMN-linked oxidoreductases"/>
    <property type="match status" value="1"/>
</dbReference>
<feature type="binding site" evidence="7">
    <location>
        <position position="341"/>
    </location>
    <ligand>
        <name>glyoxylate</name>
        <dbReference type="ChEBI" id="CHEBI:36655"/>
    </ligand>
</feature>